<dbReference type="Pfam" id="PF13441">
    <property type="entry name" value="Gly-zipper_YMGG"/>
    <property type="match status" value="1"/>
</dbReference>
<keyword evidence="1" id="KW-0732">Signal</keyword>
<dbReference type="RefSeq" id="WP_083726962.1">
    <property type="nucleotide sequence ID" value="NZ_FOUD01000016.1"/>
</dbReference>
<name>A0A1S8DHI6_9GAMM</name>
<dbReference type="InterPro" id="IPR027367">
    <property type="entry name" value="Gly-zipper_YMGG"/>
</dbReference>
<evidence type="ECO:0000256" key="1">
    <source>
        <dbReference type="SAM" id="SignalP"/>
    </source>
</evidence>
<keyword evidence="4" id="KW-1185">Reference proteome</keyword>
<feature type="chain" id="PRO_5010534447" description="YMGG-like Gly-zipper domain-containing protein" evidence="1">
    <location>
        <begin position="27"/>
        <end position="177"/>
    </location>
</feature>
<organism evidence="3 4">
    <name type="scientific">Halopseudomonas pachastrellae</name>
    <dbReference type="NCBI Taxonomy" id="254161"/>
    <lineage>
        <taxon>Bacteria</taxon>
        <taxon>Pseudomonadati</taxon>
        <taxon>Pseudomonadota</taxon>
        <taxon>Gammaproteobacteria</taxon>
        <taxon>Pseudomonadales</taxon>
        <taxon>Pseudomonadaceae</taxon>
        <taxon>Halopseudomonas</taxon>
    </lineage>
</organism>
<feature type="signal peptide" evidence="1">
    <location>
        <begin position="1"/>
        <end position="26"/>
    </location>
</feature>
<evidence type="ECO:0000259" key="2">
    <source>
        <dbReference type="Pfam" id="PF13441"/>
    </source>
</evidence>
<proteinExistence type="predicted"/>
<sequence length="177" mass="17731">MQATSTNTPHLPTSAKLLLAPLLLLAACTTAPAPHASQTQPAAPLAVYPSAGQSPEQISRDRYECHLWAVQQSHFDPATMSGGNASLPVPASPGNNTATGAVVGGVAGAVLSGPHHGGEGALVGAVIGAVVGAAGDAQEADQIEAINAERAAHQALTEGSYQRALEACLVGRGYSVR</sequence>
<evidence type="ECO:0000313" key="4">
    <source>
        <dbReference type="Proteomes" id="UP000242847"/>
    </source>
</evidence>
<feature type="domain" description="YMGG-like Gly-zipper" evidence="2">
    <location>
        <begin position="96"/>
        <end position="137"/>
    </location>
</feature>
<reference evidence="3 4" key="1">
    <citation type="submission" date="2017-01" db="EMBL/GenBank/DDBJ databases">
        <title>Draft genome sequence of Pseudomonas pachastrellae type strain CCUG 46540T from a deep sea.</title>
        <authorList>
            <person name="Gomila M."/>
            <person name="Mulet M."/>
            <person name="Lalucat J."/>
            <person name="Garcia-Valdes E."/>
        </authorList>
    </citation>
    <scope>NUCLEOTIDE SEQUENCE [LARGE SCALE GENOMIC DNA]</scope>
    <source>
        <strain evidence="3 4">CCUG 46540</strain>
    </source>
</reference>
<dbReference type="STRING" id="254161.SAMN05216256_11629"/>
<protein>
    <recommendedName>
        <fullName evidence="2">YMGG-like Gly-zipper domain-containing protein</fullName>
    </recommendedName>
</protein>
<evidence type="ECO:0000313" key="3">
    <source>
        <dbReference type="EMBL" id="ONM44092.1"/>
    </source>
</evidence>
<dbReference type="Proteomes" id="UP000242847">
    <property type="component" value="Unassembled WGS sequence"/>
</dbReference>
<dbReference type="EMBL" id="MUBC01000017">
    <property type="protein sequence ID" value="ONM44092.1"/>
    <property type="molecule type" value="Genomic_DNA"/>
</dbReference>
<dbReference type="OrthoDB" id="196716at2"/>
<gene>
    <name evidence="3" type="ORF">BXT89_09255</name>
</gene>
<comment type="caution">
    <text evidence="3">The sequence shown here is derived from an EMBL/GenBank/DDBJ whole genome shotgun (WGS) entry which is preliminary data.</text>
</comment>
<accession>A0A1S8DHI6</accession>
<dbReference type="AlphaFoldDB" id="A0A1S8DHI6"/>